<dbReference type="EMBL" id="CAJPEV010001304">
    <property type="protein sequence ID" value="CAG0891953.1"/>
    <property type="molecule type" value="Genomic_DNA"/>
</dbReference>
<organism evidence="2">
    <name type="scientific">Darwinula stevensoni</name>
    <dbReference type="NCBI Taxonomy" id="69355"/>
    <lineage>
        <taxon>Eukaryota</taxon>
        <taxon>Metazoa</taxon>
        <taxon>Ecdysozoa</taxon>
        <taxon>Arthropoda</taxon>
        <taxon>Crustacea</taxon>
        <taxon>Oligostraca</taxon>
        <taxon>Ostracoda</taxon>
        <taxon>Podocopa</taxon>
        <taxon>Podocopida</taxon>
        <taxon>Darwinulocopina</taxon>
        <taxon>Darwinuloidea</taxon>
        <taxon>Darwinulidae</taxon>
        <taxon>Darwinula</taxon>
    </lineage>
</organism>
<name>A0A7R9A3N0_9CRUS</name>
<feature type="compositionally biased region" description="Basic and acidic residues" evidence="1">
    <location>
        <begin position="1"/>
        <end position="11"/>
    </location>
</feature>
<dbReference type="Proteomes" id="UP000677054">
    <property type="component" value="Unassembled WGS sequence"/>
</dbReference>
<gene>
    <name evidence="2" type="ORF">DSTB1V02_LOCUS6854</name>
</gene>
<keyword evidence="3" id="KW-1185">Reference proteome</keyword>
<sequence>MESGKASEKVGEPQGRLPAAVLLPPTGEKRSRPSRGQHRTPRRGRQKPRRRKPPFIWWSQFRLSIPGERRPCLFLSKPPLPELLIEFLSDLDLVEHMTQLPFGFPSRSGPRDTNEDHLREPSHQRRLSLVFGR</sequence>
<evidence type="ECO:0000256" key="1">
    <source>
        <dbReference type="SAM" id="MobiDB-lite"/>
    </source>
</evidence>
<feature type="region of interest" description="Disordered" evidence="1">
    <location>
        <begin position="102"/>
        <end position="133"/>
    </location>
</feature>
<evidence type="ECO:0000313" key="3">
    <source>
        <dbReference type="Proteomes" id="UP000677054"/>
    </source>
</evidence>
<accession>A0A7R9A3N0</accession>
<protein>
    <submittedName>
        <fullName evidence="2">Uncharacterized protein</fullName>
    </submittedName>
</protein>
<feature type="region of interest" description="Disordered" evidence="1">
    <location>
        <begin position="1"/>
        <end position="53"/>
    </location>
</feature>
<evidence type="ECO:0000313" key="2">
    <source>
        <dbReference type="EMBL" id="CAD7247015.1"/>
    </source>
</evidence>
<proteinExistence type="predicted"/>
<feature type="compositionally biased region" description="Basic residues" evidence="1">
    <location>
        <begin position="32"/>
        <end position="53"/>
    </location>
</feature>
<dbReference type="AlphaFoldDB" id="A0A7R9A3N0"/>
<reference evidence="2" key="1">
    <citation type="submission" date="2020-11" db="EMBL/GenBank/DDBJ databases">
        <authorList>
            <person name="Tran Van P."/>
        </authorList>
    </citation>
    <scope>NUCLEOTIDE SEQUENCE</scope>
</reference>
<feature type="compositionally biased region" description="Basic and acidic residues" evidence="1">
    <location>
        <begin position="109"/>
        <end position="123"/>
    </location>
</feature>
<dbReference type="EMBL" id="LR900821">
    <property type="protein sequence ID" value="CAD7247015.1"/>
    <property type="molecule type" value="Genomic_DNA"/>
</dbReference>